<feature type="transmembrane region" description="Helical" evidence="5">
    <location>
        <begin position="204"/>
        <end position="232"/>
    </location>
</feature>
<name>E7A8W4_HELFC</name>
<keyword evidence="7" id="KW-1185">Reference proteome</keyword>
<protein>
    <submittedName>
        <fullName evidence="6">Integral membrane protein</fullName>
    </submittedName>
</protein>
<reference evidence="6 7" key="1">
    <citation type="journal article" date="2011" name="Genome Biol. Evol.">
        <title>Comparative whole genome sequence analysis of the carcinogenic bacterial model pathogen Helicobacter felis.</title>
        <authorList>
            <person name="Arnold I.C."/>
            <person name="Zigova Z."/>
            <person name="Holden M."/>
            <person name="Lawley T.D."/>
            <person name="Rad R."/>
            <person name="Dougan G."/>
            <person name="Falkow S."/>
            <person name="Bentley S.D."/>
            <person name="Muller A."/>
        </authorList>
    </citation>
    <scope>NUCLEOTIDE SEQUENCE [LARGE SCALE GENOMIC DNA]</scope>
    <source>
        <strain evidence="7">ATCC 49179 / CCUG 28539 / NCTC 12436 / CS1</strain>
    </source>
</reference>
<dbReference type="GeneID" id="36133652"/>
<dbReference type="RefSeq" id="WP_013469609.1">
    <property type="nucleotide sequence ID" value="NC_014810.2"/>
</dbReference>
<feature type="transmembrane region" description="Helical" evidence="5">
    <location>
        <begin position="138"/>
        <end position="164"/>
    </location>
</feature>
<evidence type="ECO:0000256" key="3">
    <source>
        <dbReference type="ARBA" id="ARBA00022989"/>
    </source>
</evidence>
<evidence type="ECO:0000256" key="4">
    <source>
        <dbReference type="ARBA" id="ARBA00023136"/>
    </source>
</evidence>
<evidence type="ECO:0000256" key="2">
    <source>
        <dbReference type="ARBA" id="ARBA00022692"/>
    </source>
</evidence>
<feature type="transmembrane region" description="Helical" evidence="5">
    <location>
        <begin position="21"/>
        <end position="42"/>
    </location>
</feature>
<dbReference type="Pfam" id="PF07264">
    <property type="entry name" value="EI24"/>
    <property type="match status" value="1"/>
</dbReference>
<evidence type="ECO:0000256" key="1">
    <source>
        <dbReference type="ARBA" id="ARBA00004141"/>
    </source>
</evidence>
<dbReference type="OrthoDB" id="5329536at2"/>
<dbReference type="KEGG" id="hfe:HFELIS_11610"/>
<sequence length="242" mass="28096">MKGSWRTIQESWKDFLSWKMLLVNLGPLLIGFAFWGVLLLHFGDNFVRILEGFLPTSWYRYAHSGGFTPTLFLLVFKFFVYALLGLFVLILSLIGNVLMAIFYTPIVVAYVRKKDYPNLSLEGFGDMGLCLQHFLKQLAYFCMFLLVCSPLYFIPFIGVFVSLIPHYFFFKNTLSFDIATSIFNQDHYTQVLRTHKISHHKISIAAYLFSLIPVFNFFATLLQTIVLTRYFLEVKAQEKSAH</sequence>
<keyword evidence="4 5" id="KW-0472">Membrane</keyword>
<feature type="transmembrane region" description="Helical" evidence="5">
    <location>
        <begin position="78"/>
        <end position="111"/>
    </location>
</feature>
<dbReference type="STRING" id="936155.HFELIS_11610"/>
<dbReference type="HOGENOM" id="CLU_096766_0_0_7"/>
<keyword evidence="3 5" id="KW-1133">Transmembrane helix</keyword>
<comment type="subcellular location">
    <subcellularLocation>
        <location evidence="1">Membrane</location>
        <topology evidence="1">Multi-pass membrane protein</topology>
    </subcellularLocation>
</comment>
<evidence type="ECO:0000256" key="5">
    <source>
        <dbReference type="SAM" id="Phobius"/>
    </source>
</evidence>
<evidence type="ECO:0000313" key="7">
    <source>
        <dbReference type="Proteomes" id="UP000007934"/>
    </source>
</evidence>
<proteinExistence type="predicted"/>
<accession>E7A8W4</accession>
<dbReference type="EMBL" id="FQ670179">
    <property type="protein sequence ID" value="CBY83245.1"/>
    <property type="molecule type" value="Genomic_DNA"/>
</dbReference>
<dbReference type="InterPro" id="IPR059112">
    <property type="entry name" value="CysZ/EI24"/>
</dbReference>
<keyword evidence="2 5" id="KW-0812">Transmembrane</keyword>
<organism evidence="6 7">
    <name type="scientific">Helicobacter felis (strain ATCC 49179 / CCUG 28539 / NCTC 12436 / CS1)</name>
    <dbReference type="NCBI Taxonomy" id="936155"/>
    <lineage>
        <taxon>Bacteria</taxon>
        <taxon>Pseudomonadati</taxon>
        <taxon>Campylobacterota</taxon>
        <taxon>Epsilonproteobacteria</taxon>
        <taxon>Campylobacterales</taxon>
        <taxon>Helicobacteraceae</taxon>
        <taxon>Helicobacter</taxon>
    </lineage>
</organism>
<dbReference type="Proteomes" id="UP000007934">
    <property type="component" value="Chromosome"/>
</dbReference>
<dbReference type="AlphaFoldDB" id="E7A8W4"/>
<gene>
    <name evidence="6" type="ordered locus">Hfelis_11610</name>
</gene>
<evidence type="ECO:0000313" key="6">
    <source>
        <dbReference type="EMBL" id="CBY83245.1"/>
    </source>
</evidence>